<accession>A0A8S2FS02</accession>
<gene>
    <name evidence="1" type="ORF">OVA965_LOCUS38884</name>
    <name evidence="2" type="ORF">TMI583_LOCUS40109</name>
</gene>
<name>A0A8S2FS02_9BILA</name>
<dbReference type="EMBL" id="CAJOBA010061533">
    <property type="protein sequence ID" value="CAF4331678.1"/>
    <property type="molecule type" value="Genomic_DNA"/>
</dbReference>
<dbReference type="AlphaFoldDB" id="A0A8S2FS02"/>
<comment type="caution">
    <text evidence="1">The sequence shown here is derived from an EMBL/GenBank/DDBJ whole genome shotgun (WGS) entry which is preliminary data.</text>
</comment>
<evidence type="ECO:0000313" key="1">
    <source>
        <dbReference type="EMBL" id="CAF1543098.1"/>
    </source>
</evidence>
<protein>
    <submittedName>
        <fullName evidence="1">Uncharacterized protein</fullName>
    </submittedName>
</protein>
<evidence type="ECO:0000313" key="3">
    <source>
        <dbReference type="Proteomes" id="UP000677228"/>
    </source>
</evidence>
<dbReference type="Proteomes" id="UP000682733">
    <property type="component" value="Unassembled WGS sequence"/>
</dbReference>
<dbReference type="Proteomes" id="UP000677228">
    <property type="component" value="Unassembled WGS sequence"/>
</dbReference>
<evidence type="ECO:0000313" key="2">
    <source>
        <dbReference type="EMBL" id="CAF4331678.1"/>
    </source>
</evidence>
<organism evidence="1 3">
    <name type="scientific">Didymodactylos carnosus</name>
    <dbReference type="NCBI Taxonomy" id="1234261"/>
    <lineage>
        <taxon>Eukaryota</taxon>
        <taxon>Metazoa</taxon>
        <taxon>Spiralia</taxon>
        <taxon>Gnathifera</taxon>
        <taxon>Rotifera</taxon>
        <taxon>Eurotatoria</taxon>
        <taxon>Bdelloidea</taxon>
        <taxon>Philodinida</taxon>
        <taxon>Philodinidae</taxon>
        <taxon>Didymodactylos</taxon>
    </lineage>
</organism>
<dbReference type="EMBL" id="CAJNOK010039182">
    <property type="protein sequence ID" value="CAF1543098.1"/>
    <property type="molecule type" value="Genomic_DNA"/>
</dbReference>
<feature type="non-terminal residue" evidence="1">
    <location>
        <position position="1"/>
    </location>
</feature>
<reference evidence="1" key="1">
    <citation type="submission" date="2021-02" db="EMBL/GenBank/DDBJ databases">
        <authorList>
            <person name="Nowell W R."/>
        </authorList>
    </citation>
    <scope>NUCLEOTIDE SEQUENCE</scope>
</reference>
<proteinExistence type="predicted"/>
<sequence length="54" mass="6188">GLMKDVTGLCDSSWIALHPSFVLFILRLEKLKSTDEGYDPRKRMETIVHAELRA</sequence>